<dbReference type="GO" id="GO:0043565">
    <property type="term" value="F:sequence-specific DNA binding"/>
    <property type="evidence" value="ECO:0007669"/>
    <property type="project" value="TreeGrafter"/>
</dbReference>
<dbReference type="InterPro" id="IPR002686">
    <property type="entry name" value="Transposase_17"/>
</dbReference>
<dbReference type="PANTHER" id="PTHR36966">
    <property type="entry name" value="REP-ASSOCIATED TYROSINE TRANSPOSASE"/>
    <property type="match status" value="1"/>
</dbReference>
<proteinExistence type="predicted"/>
<feature type="domain" description="Transposase IS200-like" evidence="1">
    <location>
        <begin position="26"/>
        <end position="203"/>
    </location>
</feature>
<dbReference type="GO" id="GO:0004803">
    <property type="term" value="F:transposase activity"/>
    <property type="evidence" value="ECO:0007669"/>
    <property type="project" value="InterPro"/>
</dbReference>
<gene>
    <name evidence="2" type="ORF">COS78_04490</name>
</gene>
<accession>A0A2M7AQV3</accession>
<dbReference type="SUPFAM" id="SSF143422">
    <property type="entry name" value="Transposase IS200-like"/>
    <property type="match status" value="1"/>
</dbReference>
<evidence type="ECO:0000313" key="2">
    <source>
        <dbReference type="EMBL" id="PIU72868.1"/>
    </source>
</evidence>
<evidence type="ECO:0000259" key="1">
    <source>
        <dbReference type="SMART" id="SM01321"/>
    </source>
</evidence>
<reference evidence="3" key="1">
    <citation type="submission" date="2017-09" db="EMBL/GenBank/DDBJ databases">
        <title>Depth-based differentiation of microbial function through sediment-hosted aquifers and enrichment of novel symbionts in the deep terrestrial subsurface.</title>
        <authorList>
            <person name="Probst A.J."/>
            <person name="Ladd B."/>
            <person name="Jarett J.K."/>
            <person name="Geller-Mcgrath D.E."/>
            <person name="Sieber C.M.K."/>
            <person name="Emerson J.B."/>
            <person name="Anantharaman K."/>
            <person name="Thomas B.C."/>
            <person name="Malmstrom R."/>
            <person name="Stieglmeier M."/>
            <person name="Klingl A."/>
            <person name="Woyke T."/>
            <person name="Ryan C.M."/>
            <person name="Banfield J.F."/>
        </authorList>
    </citation>
    <scope>NUCLEOTIDE SEQUENCE [LARGE SCALE GENOMIC DNA]</scope>
</reference>
<sequence length="214" mass="25020">MSIDDPSIFADKFSIDSPRLKNWDYSTPGIYFITICTLNHNNFFGKIIENTMVYSSCGQLARQCLADIPKHFSNIKLLDYVIMPNHTHILLELTDLRPNSVETHRLNSCRDVACNVSTSTPLVSINKHKNALPKICNKYNQQFFFQISPRPNSIPTIIRSYKSAVTRLINPKTMFFTWQPRFHDEIVKDEKQLIVIKQYIQNNAINWEKDKFYR</sequence>
<name>A0A2M7AQV3_9BACT</name>
<comment type="caution">
    <text evidence="2">The sequence shown here is derived from an EMBL/GenBank/DDBJ whole genome shotgun (WGS) entry which is preliminary data.</text>
</comment>
<dbReference type="PANTHER" id="PTHR36966:SF1">
    <property type="entry name" value="REP-ASSOCIATED TYROSINE TRANSPOSASE"/>
    <property type="match status" value="1"/>
</dbReference>
<dbReference type="SMART" id="SM01321">
    <property type="entry name" value="Y1_Tnp"/>
    <property type="match status" value="1"/>
</dbReference>
<dbReference type="InterPro" id="IPR052715">
    <property type="entry name" value="RAYT_transposase"/>
</dbReference>
<protein>
    <submittedName>
        <fullName evidence="2">Transposase</fullName>
    </submittedName>
</protein>
<dbReference type="EMBL" id="PEWA01000065">
    <property type="protein sequence ID" value="PIU72868.1"/>
    <property type="molecule type" value="Genomic_DNA"/>
</dbReference>
<organism evidence="2 3">
    <name type="scientific">Candidatus Shapirobacteria bacterium CG06_land_8_20_14_3_00_40_12</name>
    <dbReference type="NCBI Taxonomy" id="1974881"/>
    <lineage>
        <taxon>Bacteria</taxon>
        <taxon>Candidatus Shapironibacteriota</taxon>
    </lineage>
</organism>
<evidence type="ECO:0000313" key="3">
    <source>
        <dbReference type="Proteomes" id="UP000231407"/>
    </source>
</evidence>
<dbReference type="Gene3D" id="3.30.70.1290">
    <property type="entry name" value="Transposase IS200-like"/>
    <property type="match status" value="1"/>
</dbReference>
<dbReference type="GO" id="GO:0006313">
    <property type="term" value="P:DNA transposition"/>
    <property type="evidence" value="ECO:0007669"/>
    <property type="project" value="InterPro"/>
</dbReference>
<dbReference type="InterPro" id="IPR036515">
    <property type="entry name" value="Transposase_17_sf"/>
</dbReference>
<dbReference type="Proteomes" id="UP000231407">
    <property type="component" value="Unassembled WGS sequence"/>
</dbReference>
<dbReference type="AlphaFoldDB" id="A0A2M7AQV3"/>